<feature type="compositionally biased region" description="Basic residues" evidence="1">
    <location>
        <begin position="426"/>
        <end position="439"/>
    </location>
</feature>
<dbReference type="Proteomes" id="UP000283509">
    <property type="component" value="Unassembled WGS sequence"/>
</dbReference>
<reference evidence="3 4" key="2">
    <citation type="submission" date="2019-01" db="EMBL/GenBank/DDBJ databases">
        <title>The decoding of complex shrimp genome reveals the adaptation for benthos swimmer, frequently molting mechanism and breeding impact on genome.</title>
        <authorList>
            <person name="Sun Y."/>
            <person name="Gao Y."/>
            <person name="Yu Y."/>
        </authorList>
    </citation>
    <scope>NUCLEOTIDE SEQUENCE [LARGE SCALE GENOMIC DNA]</scope>
    <source>
        <tissue evidence="3">Muscle</tissue>
    </source>
</reference>
<evidence type="ECO:0000313" key="4">
    <source>
        <dbReference type="Proteomes" id="UP000283509"/>
    </source>
</evidence>
<feature type="compositionally biased region" description="Polar residues" evidence="1">
    <location>
        <begin position="409"/>
        <end position="424"/>
    </location>
</feature>
<feature type="compositionally biased region" description="Polar residues" evidence="1">
    <location>
        <begin position="347"/>
        <end position="366"/>
    </location>
</feature>
<keyword evidence="4" id="KW-1185">Reference proteome</keyword>
<reference evidence="3 4" key="1">
    <citation type="submission" date="2018-04" db="EMBL/GenBank/DDBJ databases">
        <authorList>
            <person name="Zhang X."/>
            <person name="Yuan J."/>
            <person name="Li F."/>
            <person name="Xiang J."/>
        </authorList>
    </citation>
    <scope>NUCLEOTIDE SEQUENCE [LARGE SCALE GENOMIC DNA]</scope>
    <source>
        <tissue evidence="3">Muscle</tissue>
    </source>
</reference>
<accession>A0A3R7QG96</accession>
<feature type="compositionally biased region" description="Basic and acidic residues" evidence="1">
    <location>
        <begin position="163"/>
        <end position="176"/>
    </location>
</feature>
<name>A0A3R7QG96_PENVA</name>
<feature type="compositionally biased region" description="Gly residues" evidence="1">
    <location>
        <begin position="145"/>
        <end position="154"/>
    </location>
</feature>
<gene>
    <name evidence="3" type="ORF">C7M84_003363</name>
</gene>
<feature type="region of interest" description="Disordered" evidence="1">
    <location>
        <begin position="229"/>
        <end position="309"/>
    </location>
</feature>
<feature type="compositionally biased region" description="Pro residues" evidence="1">
    <location>
        <begin position="531"/>
        <end position="540"/>
    </location>
</feature>
<feature type="signal peptide" evidence="2">
    <location>
        <begin position="1"/>
        <end position="22"/>
    </location>
</feature>
<feature type="compositionally biased region" description="Low complexity" evidence="1">
    <location>
        <begin position="373"/>
        <end position="394"/>
    </location>
</feature>
<feature type="region of interest" description="Disordered" evidence="1">
    <location>
        <begin position="507"/>
        <end position="541"/>
    </location>
</feature>
<dbReference type="AlphaFoldDB" id="A0A3R7QG96"/>
<keyword evidence="2" id="KW-0732">Signal</keyword>
<evidence type="ECO:0000256" key="1">
    <source>
        <dbReference type="SAM" id="MobiDB-lite"/>
    </source>
</evidence>
<feature type="region of interest" description="Disordered" evidence="1">
    <location>
        <begin position="145"/>
        <end position="190"/>
    </location>
</feature>
<dbReference type="EMBL" id="QCYY01001454">
    <property type="protein sequence ID" value="ROT77945.1"/>
    <property type="molecule type" value="Genomic_DNA"/>
</dbReference>
<organism evidence="3 4">
    <name type="scientific">Penaeus vannamei</name>
    <name type="common">Whiteleg shrimp</name>
    <name type="synonym">Litopenaeus vannamei</name>
    <dbReference type="NCBI Taxonomy" id="6689"/>
    <lineage>
        <taxon>Eukaryota</taxon>
        <taxon>Metazoa</taxon>
        <taxon>Ecdysozoa</taxon>
        <taxon>Arthropoda</taxon>
        <taxon>Crustacea</taxon>
        <taxon>Multicrustacea</taxon>
        <taxon>Malacostraca</taxon>
        <taxon>Eumalacostraca</taxon>
        <taxon>Eucarida</taxon>
        <taxon>Decapoda</taxon>
        <taxon>Dendrobranchiata</taxon>
        <taxon>Penaeoidea</taxon>
        <taxon>Penaeidae</taxon>
        <taxon>Penaeus</taxon>
    </lineage>
</organism>
<evidence type="ECO:0000313" key="3">
    <source>
        <dbReference type="EMBL" id="ROT77945.1"/>
    </source>
</evidence>
<comment type="caution">
    <text evidence="3">The sequence shown here is derived from an EMBL/GenBank/DDBJ whole genome shotgun (WGS) entry which is preliminary data.</text>
</comment>
<feature type="compositionally biased region" description="Basic residues" evidence="1">
    <location>
        <begin position="254"/>
        <end position="265"/>
    </location>
</feature>
<evidence type="ECO:0000256" key="2">
    <source>
        <dbReference type="SAM" id="SignalP"/>
    </source>
</evidence>
<feature type="region of interest" description="Disordered" evidence="1">
    <location>
        <begin position="332"/>
        <end position="439"/>
    </location>
</feature>
<proteinExistence type="predicted"/>
<protein>
    <submittedName>
        <fullName evidence="3">Uncharacterized protein</fullName>
    </submittedName>
</protein>
<sequence>MGLASVVTWWCLATATWQGAAGERVMMATEYEAKEPLLREGHRVDPLAAYARLSMLVAQRVREGADQKGVIRDVLHQVLGQHRRRRPQEKRFVTSPSGRLEKDALKDWLTWRIRREAAQAMLQSLDTEGGAASFVRKIRLDVRSGEGGGRGGGKVDPLAIKEMSQEKRPREGESEKATGAQRGRVRREDPAVMYVPVGGASGADSCPDSVDAAAVSISQLVFLSLSPCSSRRRRGESGATCSCCGSATWPRSGAARRWRRRRSARSRNGAAPSHPRSEDDVAPLGTLSEGDVKASGPRREPSSGDEAPEVSASLMSLTYEDNEPHDRQELRLRAPDVPAKGPEVPLKQSSRESSPTDASSTGTALTSSPPPSRLSSPLRSSNQAPPSLPAQASAKFTVKSPSIPHHSLFKSSQQALSASPTLHSSPAHRRPRPMRDSHHHKSCYEIPRSFNTHHKERCHHLLICHQNHPYHLYHRSQSFTCQNHHHSHHTLHSLHHTIGYHQTHNHHQNHTRHTTSSSITLKSSHPSTHVSPPPLAPSPPTCRNEGVAATWALKGMMAWLLTSPGPLPPCLGLHLCGLVQGAGRGGAWINALAGYYLLTALHEHTSFTFSDFLKEAKLGTCRRLFPGCEEDLRVSGARR</sequence>
<feature type="chain" id="PRO_5018684578" evidence="2">
    <location>
        <begin position="23"/>
        <end position="639"/>
    </location>
</feature>